<sequence length="107" mass="12022">HGFHLLAPRLETYEDVIQPLINSARSKAKVLEHTEAIDIERKDTKFNVKLSDGKTLTAEAVVLTSGFEPLQPETLLEYKAYLYPDVIPSWKLEEMLNPNSPTNGIAT</sequence>
<gene>
    <name evidence="2" type="ORF">S06H3_64990</name>
</gene>
<dbReference type="Pfam" id="PF13454">
    <property type="entry name" value="NAD_binding_9"/>
    <property type="match status" value="1"/>
</dbReference>
<dbReference type="InterPro" id="IPR036188">
    <property type="entry name" value="FAD/NAD-bd_sf"/>
</dbReference>
<dbReference type="EMBL" id="BARV01043581">
    <property type="protein sequence ID" value="GAI64495.1"/>
    <property type="molecule type" value="Genomic_DNA"/>
</dbReference>
<feature type="non-terminal residue" evidence="2">
    <location>
        <position position="1"/>
    </location>
</feature>
<feature type="non-terminal residue" evidence="2">
    <location>
        <position position="107"/>
    </location>
</feature>
<comment type="caution">
    <text evidence="2">The sequence shown here is derived from an EMBL/GenBank/DDBJ whole genome shotgun (WGS) entry which is preliminary data.</text>
</comment>
<dbReference type="SUPFAM" id="SSF51905">
    <property type="entry name" value="FAD/NAD(P)-binding domain"/>
    <property type="match status" value="1"/>
</dbReference>
<proteinExistence type="predicted"/>
<dbReference type="AlphaFoldDB" id="X1RMW7"/>
<feature type="domain" description="FAD-dependent urate hydroxylase HpyO/Asp monooxygenase CreE-like FAD/NAD(P)-binding" evidence="1">
    <location>
        <begin position="14"/>
        <end position="67"/>
    </location>
</feature>
<dbReference type="InterPro" id="IPR038732">
    <property type="entry name" value="HpyO/CreE_NAD-binding"/>
</dbReference>
<reference evidence="2" key="1">
    <citation type="journal article" date="2014" name="Front. Microbiol.">
        <title>High frequency of phylogenetically diverse reductive dehalogenase-homologous genes in deep subseafloor sedimentary metagenomes.</title>
        <authorList>
            <person name="Kawai M."/>
            <person name="Futagami T."/>
            <person name="Toyoda A."/>
            <person name="Takaki Y."/>
            <person name="Nishi S."/>
            <person name="Hori S."/>
            <person name="Arai W."/>
            <person name="Tsubouchi T."/>
            <person name="Morono Y."/>
            <person name="Uchiyama I."/>
            <person name="Ito T."/>
            <person name="Fujiyama A."/>
            <person name="Inagaki F."/>
            <person name="Takami H."/>
        </authorList>
    </citation>
    <scope>NUCLEOTIDE SEQUENCE</scope>
    <source>
        <strain evidence="2">Expedition CK06-06</strain>
    </source>
</reference>
<organism evidence="2">
    <name type="scientific">marine sediment metagenome</name>
    <dbReference type="NCBI Taxonomy" id="412755"/>
    <lineage>
        <taxon>unclassified sequences</taxon>
        <taxon>metagenomes</taxon>
        <taxon>ecological metagenomes</taxon>
    </lineage>
</organism>
<accession>X1RMW7</accession>
<evidence type="ECO:0000313" key="2">
    <source>
        <dbReference type="EMBL" id="GAI64495.1"/>
    </source>
</evidence>
<name>X1RMW7_9ZZZZ</name>
<evidence type="ECO:0000259" key="1">
    <source>
        <dbReference type="Pfam" id="PF13454"/>
    </source>
</evidence>
<protein>
    <recommendedName>
        <fullName evidence="1">FAD-dependent urate hydroxylase HpyO/Asp monooxygenase CreE-like FAD/NAD(P)-binding domain-containing protein</fullName>
    </recommendedName>
</protein>